<organism evidence="7 8">
    <name type="scientific">Candidatus Nitrososphaera evergladensis SR1</name>
    <dbReference type="NCBI Taxonomy" id="1459636"/>
    <lineage>
        <taxon>Archaea</taxon>
        <taxon>Nitrososphaerota</taxon>
        <taxon>Nitrososphaeria</taxon>
        <taxon>Nitrososphaerales</taxon>
        <taxon>Nitrososphaeraceae</taxon>
        <taxon>Nitrososphaera</taxon>
    </lineage>
</organism>
<dbReference type="SUPFAM" id="SSF48140">
    <property type="entry name" value="Ribosomal protein L19 (L19e)"/>
    <property type="match status" value="1"/>
</dbReference>
<evidence type="ECO:0000313" key="8">
    <source>
        <dbReference type="Proteomes" id="UP000028194"/>
    </source>
</evidence>
<dbReference type="Pfam" id="PF01280">
    <property type="entry name" value="Ribosomal_L19e"/>
    <property type="match status" value="1"/>
</dbReference>
<feature type="domain" description="Large ribosomal subunit protein eL19" evidence="6">
    <location>
        <begin position="4"/>
        <end position="147"/>
    </location>
</feature>
<dbReference type="NCBIfam" id="NF006343">
    <property type="entry name" value="PRK08570.1"/>
    <property type="match status" value="1"/>
</dbReference>
<evidence type="ECO:0000256" key="4">
    <source>
        <dbReference type="HAMAP-Rule" id="MF_01475"/>
    </source>
</evidence>
<keyword evidence="2 4" id="KW-0689">Ribosomal protein</keyword>
<dbReference type="RefSeq" id="WP_148700224.1">
    <property type="nucleotide sequence ID" value="NZ_CP007174.1"/>
</dbReference>
<dbReference type="GO" id="GO:0070180">
    <property type="term" value="F:large ribosomal subunit rRNA binding"/>
    <property type="evidence" value="ECO:0007669"/>
    <property type="project" value="UniProtKB-UniRule"/>
</dbReference>
<dbReference type="STRING" id="1459636.NTE_01387"/>
<dbReference type="PANTHER" id="PTHR10722">
    <property type="entry name" value="60S RIBOSOMAL PROTEIN L19"/>
    <property type="match status" value="1"/>
</dbReference>
<feature type="region of interest" description="Disordered" evidence="5">
    <location>
        <begin position="57"/>
        <end position="88"/>
    </location>
</feature>
<dbReference type="AlphaFoldDB" id="A0A075MVX2"/>
<keyword evidence="8" id="KW-1185">Reference proteome</keyword>
<name>A0A075MVX2_9ARCH</name>
<dbReference type="InterPro" id="IPR000196">
    <property type="entry name" value="Ribosomal_eL19_dom"/>
</dbReference>
<dbReference type="HAMAP" id="MF_01475">
    <property type="entry name" value="Ribosomal_eL19"/>
    <property type="match status" value="1"/>
</dbReference>
<dbReference type="Gene3D" id="1.10.1650.10">
    <property type="match status" value="1"/>
</dbReference>
<dbReference type="HOGENOM" id="CLU_083919_1_1_2"/>
<evidence type="ECO:0000259" key="6">
    <source>
        <dbReference type="SMART" id="SM01416"/>
    </source>
</evidence>
<dbReference type="Pfam" id="PF25476">
    <property type="entry name" value="Ribosomal_L19e_C"/>
    <property type="match status" value="1"/>
</dbReference>
<reference evidence="7 8" key="1">
    <citation type="journal article" date="2014" name="PLoS ONE">
        <title>Genome Sequence of Candidatus Nitrososphaera evergladensis from Group I.1b Enriched from Everglades Soil Reveals Novel Genomic Features of the Ammonia-Oxidizing Archaea.</title>
        <authorList>
            <person name="Zhalnina K.V."/>
            <person name="Dias R."/>
            <person name="Leonard M.T."/>
            <person name="Dorr de Quadros P."/>
            <person name="Camargo F.A."/>
            <person name="Drew J.C."/>
            <person name="Farmerie W.G."/>
            <person name="Daroub S.H."/>
            <person name="Triplett E.W."/>
        </authorList>
    </citation>
    <scope>NUCLEOTIDE SEQUENCE [LARGE SCALE GENOMIC DNA]</scope>
    <source>
        <strain evidence="7 8">SR1</strain>
    </source>
</reference>
<dbReference type="InterPro" id="IPR015972">
    <property type="entry name" value="Ribosomal_eL19_dom1"/>
</dbReference>
<dbReference type="SMART" id="SM01416">
    <property type="entry name" value="Ribosomal_L19e"/>
    <property type="match status" value="1"/>
</dbReference>
<accession>A0A075MVX2</accession>
<evidence type="ECO:0000256" key="5">
    <source>
        <dbReference type="SAM" id="MobiDB-lite"/>
    </source>
</evidence>
<comment type="subunit">
    <text evidence="4">Part of the 50S ribosomal subunit.</text>
</comment>
<dbReference type="GO" id="GO:0022625">
    <property type="term" value="C:cytosolic large ribosomal subunit"/>
    <property type="evidence" value="ECO:0007669"/>
    <property type="project" value="InterPro"/>
</dbReference>
<dbReference type="InterPro" id="IPR039547">
    <property type="entry name" value="Ribosomal_eL19"/>
</dbReference>
<keyword evidence="3 4" id="KW-0687">Ribonucleoprotein</keyword>
<comment type="similarity">
    <text evidence="1 4">Belongs to the eukaryotic ribosomal protein eL19 family.</text>
</comment>
<dbReference type="OrthoDB" id="11624at2157"/>
<dbReference type="eggNOG" id="arCOG04089">
    <property type="taxonomic scope" value="Archaea"/>
</dbReference>
<gene>
    <name evidence="4" type="primary">rpl19e</name>
    <name evidence="7" type="ORF">NTE_01387</name>
</gene>
<evidence type="ECO:0000313" key="7">
    <source>
        <dbReference type="EMBL" id="AIF83454.1"/>
    </source>
</evidence>
<feature type="compositionally biased region" description="Basic residues" evidence="5">
    <location>
        <begin position="70"/>
        <end position="88"/>
    </location>
</feature>
<evidence type="ECO:0000256" key="3">
    <source>
        <dbReference type="ARBA" id="ARBA00023274"/>
    </source>
</evidence>
<dbReference type="GO" id="GO:0003735">
    <property type="term" value="F:structural constituent of ribosome"/>
    <property type="evidence" value="ECO:0007669"/>
    <property type="project" value="InterPro"/>
</dbReference>
<dbReference type="InterPro" id="IPR057260">
    <property type="entry name" value="Ribosomal_L19e_C"/>
</dbReference>
<comment type="function">
    <text evidence="4">Binds to the 23S rRNA.</text>
</comment>
<keyword evidence="4" id="KW-0699">rRNA-binding</keyword>
<dbReference type="GO" id="GO:0006412">
    <property type="term" value="P:translation"/>
    <property type="evidence" value="ECO:0007669"/>
    <property type="project" value="UniProtKB-UniRule"/>
</dbReference>
<dbReference type="InterPro" id="IPR035970">
    <property type="entry name" value="60S_ribosomal_eL19_sf"/>
</dbReference>
<sequence>MVVNIRKKRELVARILGVGVNRVRFEPDKLEDVADSITRDNIRSLVKSGAIWTVKPKGTSRGRAEEKRSVWKKMHGKGQGSKKGKKTARIGKKEVYVVRVRSMRYHLRVMKERKDITNEIYWNLYKQVNGGHVRSLAHLRDLVKEAKTR</sequence>
<dbReference type="Gene3D" id="1.10.1200.240">
    <property type="match status" value="1"/>
</dbReference>
<evidence type="ECO:0000256" key="2">
    <source>
        <dbReference type="ARBA" id="ARBA00022980"/>
    </source>
</evidence>
<keyword evidence="4" id="KW-0694">RNA-binding</keyword>
<dbReference type="KEGG" id="nev:NTE_01387"/>
<dbReference type="GeneID" id="41597183"/>
<protein>
    <recommendedName>
        <fullName evidence="4">Large ribosomal subunit protein eL19</fullName>
    </recommendedName>
</protein>
<dbReference type="InterPro" id="IPR057259">
    <property type="entry name" value="Ribosomal_L19e"/>
</dbReference>
<dbReference type="EMBL" id="CP007174">
    <property type="protein sequence ID" value="AIF83454.1"/>
    <property type="molecule type" value="Genomic_DNA"/>
</dbReference>
<proteinExistence type="inferred from homology"/>
<evidence type="ECO:0000256" key="1">
    <source>
        <dbReference type="ARBA" id="ARBA00011082"/>
    </source>
</evidence>
<dbReference type="Proteomes" id="UP000028194">
    <property type="component" value="Chromosome"/>
</dbReference>